<evidence type="ECO:0000256" key="1">
    <source>
        <dbReference type="ARBA" id="ARBA00005384"/>
    </source>
</evidence>
<name>A0ABY4R1M1_9ACTN</name>
<dbReference type="Gene3D" id="1.10.10.10">
    <property type="entry name" value="Winged helix-like DNA-binding domain superfamily/Winged helix DNA-binding domain"/>
    <property type="match status" value="1"/>
</dbReference>
<keyword evidence="3" id="KW-0805">Transcription regulation</keyword>
<organism evidence="7 8">
    <name type="scientific">Jatrophihabitans telluris</name>
    <dbReference type="NCBI Taxonomy" id="2038343"/>
    <lineage>
        <taxon>Bacteria</taxon>
        <taxon>Bacillati</taxon>
        <taxon>Actinomycetota</taxon>
        <taxon>Actinomycetes</taxon>
        <taxon>Jatrophihabitantales</taxon>
        <taxon>Jatrophihabitantaceae</taxon>
        <taxon>Jatrophihabitans</taxon>
    </lineage>
</organism>
<keyword evidence="4" id="KW-0238">DNA-binding</keyword>
<dbReference type="Pfam" id="PF00392">
    <property type="entry name" value="GntR"/>
    <property type="match status" value="1"/>
</dbReference>
<keyword evidence="8" id="KW-1185">Reference proteome</keyword>
<dbReference type="Pfam" id="PF00155">
    <property type="entry name" value="Aminotran_1_2"/>
    <property type="match status" value="1"/>
</dbReference>
<gene>
    <name evidence="7" type="ORF">M6D93_07415</name>
</gene>
<dbReference type="PANTHER" id="PTHR46577:SF1">
    <property type="entry name" value="HTH-TYPE TRANSCRIPTIONAL REGULATORY PROTEIN GABR"/>
    <property type="match status" value="1"/>
</dbReference>
<keyword evidence="2" id="KW-0663">Pyridoxal phosphate</keyword>
<dbReference type="InterPro" id="IPR036388">
    <property type="entry name" value="WH-like_DNA-bd_sf"/>
</dbReference>
<dbReference type="Proteomes" id="UP001056336">
    <property type="component" value="Chromosome"/>
</dbReference>
<dbReference type="PROSITE" id="PS50949">
    <property type="entry name" value="HTH_GNTR"/>
    <property type="match status" value="1"/>
</dbReference>
<dbReference type="Gene3D" id="3.40.640.10">
    <property type="entry name" value="Type I PLP-dependent aspartate aminotransferase-like (Major domain)"/>
    <property type="match status" value="1"/>
</dbReference>
<evidence type="ECO:0000259" key="6">
    <source>
        <dbReference type="PROSITE" id="PS50949"/>
    </source>
</evidence>
<evidence type="ECO:0000256" key="5">
    <source>
        <dbReference type="ARBA" id="ARBA00023163"/>
    </source>
</evidence>
<dbReference type="PANTHER" id="PTHR46577">
    <property type="entry name" value="HTH-TYPE TRANSCRIPTIONAL REGULATORY PROTEIN GABR"/>
    <property type="match status" value="1"/>
</dbReference>
<dbReference type="CDD" id="cd00609">
    <property type="entry name" value="AAT_like"/>
    <property type="match status" value="1"/>
</dbReference>
<accession>A0ABY4R1M1</accession>
<dbReference type="PRINTS" id="PR00035">
    <property type="entry name" value="HTHGNTR"/>
</dbReference>
<dbReference type="InterPro" id="IPR004839">
    <property type="entry name" value="Aminotransferase_I/II_large"/>
</dbReference>
<dbReference type="InterPro" id="IPR015424">
    <property type="entry name" value="PyrdxlP-dep_Trfase"/>
</dbReference>
<dbReference type="InterPro" id="IPR000524">
    <property type="entry name" value="Tscrpt_reg_HTH_GntR"/>
</dbReference>
<dbReference type="SMART" id="SM00345">
    <property type="entry name" value="HTH_GNTR"/>
    <property type="match status" value="1"/>
</dbReference>
<sequence length="493" mass="52783">MLSNAPIGTRTLLGLLPDLSEQPGPRYRALSNALAALLLDGRVSPGSRLPSERDLARELKLSRATTTAAFDALAADGLLIRRQGSGSYLTLPAAARMAGPGSRIARRPGDAALVDLSIASLPAIAGVMGPAMAAVTEDVARYATRDGYYPYGIPELREAVAERYRRRGVATTPEQILITNGAQHGLDLVLRVGIGPGDRVVTELPSYPGALESLRAHGARHVPVPLSMSMTEGRWELPSFAAALRQSSPRLAYLIPDFHNPTGALGDGATRAEIAHAARRSGTRLIVDESFVDIDLRTEAERGDSARPIVAMAELDESVISLGSLSKPIWGGLRVGWIRTDPDTVQRLAAARARNDMAGPVIEQLIAHHLLADLDASLMQRRDSLRQQRDCLLASLAELLPAWRPSRALGGLSIWIELDHAGATPLSHLLEHRGLLLSPGSRFAADGTLERQLRLPFALPQDVLRRAVETIAEAWGELEPGRLPGDAGSLVTA</sequence>
<proteinExistence type="inferred from homology"/>
<feature type="domain" description="HTH gntR-type" evidence="6">
    <location>
        <begin position="24"/>
        <end position="92"/>
    </location>
</feature>
<dbReference type="GO" id="GO:0008483">
    <property type="term" value="F:transaminase activity"/>
    <property type="evidence" value="ECO:0007669"/>
    <property type="project" value="UniProtKB-KW"/>
</dbReference>
<reference evidence="7" key="2">
    <citation type="submission" date="2022-05" db="EMBL/GenBank/DDBJ databases">
        <authorList>
            <person name="Kim J.-S."/>
            <person name="Lee K."/>
            <person name="Suh M."/>
            <person name="Eom M."/>
            <person name="Kim J.-S."/>
            <person name="Kim D.-S."/>
            <person name="Ko S.-H."/>
            <person name="Shin Y."/>
            <person name="Lee J.-S."/>
        </authorList>
    </citation>
    <scope>NUCLEOTIDE SEQUENCE</scope>
    <source>
        <strain evidence="7">N237</strain>
    </source>
</reference>
<reference evidence="7" key="1">
    <citation type="journal article" date="2018" name="Int. J. Syst. Evol. Microbiol.">
        <title>Jatrophihabitans telluris sp. nov., isolated from sediment soil of lava forest wetlands and the emended description of the genus Jatrophihabitans.</title>
        <authorList>
            <person name="Lee K.C."/>
            <person name="Suh M.K."/>
            <person name="Eom M.K."/>
            <person name="Kim K.K."/>
            <person name="Kim J.S."/>
            <person name="Kim D.S."/>
            <person name="Ko S.H."/>
            <person name="Shin Y.K."/>
            <person name="Lee J.S."/>
        </authorList>
    </citation>
    <scope>NUCLEOTIDE SEQUENCE</scope>
    <source>
        <strain evidence="7">N237</strain>
    </source>
</reference>
<protein>
    <submittedName>
        <fullName evidence="7">PLP-dependent aminotransferase family protein</fullName>
    </submittedName>
</protein>
<keyword evidence="7" id="KW-0032">Aminotransferase</keyword>
<keyword evidence="7" id="KW-0808">Transferase</keyword>
<evidence type="ECO:0000313" key="8">
    <source>
        <dbReference type="Proteomes" id="UP001056336"/>
    </source>
</evidence>
<keyword evidence="5" id="KW-0804">Transcription</keyword>
<dbReference type="InterPro" id="IPR051446">
    <property type="entry name" value="HTH_trans_reg/aminotransferase"/>
</dbReference>
<dbReference type="EMBL" id="CP097332">
    <property type="protein sequence ID" value="UQX89823.1"/>
    <property type="molecule type" value="Genomic_DNA"/>
</dbReference>
<dbReference type="SUPFAM" id="SSF46785">
    <property type="entry name" value="Winged helix' DNA-binding domain"/>
    <property type="match status" value="1"/>
</dbReference>
<dbReference type="InterPro" id="IPR015421">
    <property type="entry name" value="PyrdxlP-dep_Trfase_major"/>
</dbReference>
<evidence type="ECO:0000256" key="3">
    <source>
        <dbReference type="ARBA" id="ARBA00023015"/>
    </source>
</evidence>
<dbReference type="CDD" id="cd07377">
    <property type="entry name" value="WHTH_GntR"/>
    <property type="match status" value="1"/>
</dbReference>
<evidence type="ECO:0000256" key="4">
    <source>
        <dbReference type="ARBA" id="ARBA00023125"/>
    </source>
</evidence>
<dbReference type="RefSeq" id="WP_249773718.1">
    <property type="nucleotide sequence ID" value="NZ_CP097332.1"/>
</dbReference>
<dbReference type="InterPro" id="IPR036390">
    <property type="entry name" value="WH_DNA-bd_sf"/>
</dbReference>
<comment type="similarity">
    <text evidence="1">In the C-terminal section; belongs to the class-I pyridoxal-phosphate-dependent aminotransferase family.</text>
</comment>
<dbReference type="SUPFAM" id="SSF53383">
    <property type="entry name" value="PLP-dependent transferases"/>
    <property type="match status" value="1"/>
</dbReference>
<evidence type="ECO:0000256" key="2">
    <source>
        <dbReference type="ARBA" id="ARBA00022898"/>
    </source>
</evidence>
<evidence type="ECO:0000313" key="7">
    <source>
        <dbReference type="EMBL" id="UQX89823.1"/>
    </source>
</evidence>